<dbReference type="AlphaFoldDB" id="A0A3B0S0E5"/>
<feature type="transmembrane region" description="Helical" evidence="1">
    <location>
        <begin position="106"/>
        <end position="135"/>
    </location>
</feature>
<evidence type="ECO:0000256" key="1">
    <source>
        <dbReference type="SAM" id="Phobius"/>
    </source>
</evidence>
<keyword evidence="1" id="KW-0812">Transmembrane</keyword>
<feature type="transmembrane region" description="Helical" evidence="1">
    <location>
        <begin position="156"/>
        <end position="174"/>
    </location>
</feature>
<feature type="transmembrane region" description="Helical" evidence="1">
    <location>
        <begin position="56"/>
        <end position="74"/>
    </location>
</feature>
<organism evidence="2">
    <name type="scientific">hydrothermal vent metagenome</name>
    <dbReference type="NCBI Taxonomy" id="652676"/>
    <lineage>
        <taxon>unclassified sequences</taxon>
        <taxon>metagenomes</taxon>
        <taxon>ecological metagenomes</taxon>
    </lineage>
</organism>
<dbReference type="Gene3D" id="1.20.120.1760">
    <property type="match status" value="1"/>
</dbReference>
<keyword evidence="1" id="KW-1133">Transmembrane helix</keyword>
<evidence type="ECO:0000313" key="2">
    <source>
        <dbReference type="EMBL" id="VAV98177.1"/>
    </source>
</evidence>
<accession>A0A3B0S0E5</accession>
<feature type="transmembrane region" description="Helical" evidence="1">
    <location>
        <begin position="180"/>
        <end position="197"/>
    </location>
</feature>
<sequence length="210" mass="22041">MTDRRPIASRNTGWAKRLTEKLAGTNITPNQISIASMVAAALAGLAFYFGALMPGFGGVVLLILAAVFCQLRLICNLLDGMVAVEAGKSAADGAFWNEAPDRVSDVLIFVGLGMGLGQPALGWAAAAAALTTAYIRELGRATTGENDFCGPMAKPQRMAVITLAVVIAIMQPLWGGSFEILLIALWVVALGALATALRRSARLITRLKQA</sequence>
<name>A0A3B0S0E5_9ZZZZ</name>
<gene>
    <name evidence="2" type="ORF">MNBD_ALPHA07-1461</name>
</gene>
<reference evidence="2" key="1">
    <citation type="submission" date="2018-06" db="EMBL/GenBank/DDBJ databases">
        <authorList>
            <person name="Zhirakovskaya E."/>
        </authorList>
    </citation>
    <scope>NUCLEOTIDE SEQUENCE</scope>
</reference>
<proteinExistence type="predicted"/>
<keyword evidence="1" id="KW-0472">Membrane</keyword>
<protein>
    <submittedName>
        <fullName evidence="2">Phosphatidylinositol phosphate synthase-related protein</fullName>
    </submittedName>
</protein>
<dbReference type="EMBL" id="UOEG01000178">
    <property type="protein sequence ID" value="VAV98177.1"/>
    <property type="molecule type" value="Genomic_DNA"/>
</dbReference>
<dbReference type="InterPro" id="IPR043130">
    <property type="entry name" value="CDP-OH_PTrfase_TM_dom"/>
</dbReference>